<dbReference type="SUPFAM" id="SSF50729">
    <property type="entry name" value="PH domain-like"/>
    <property type="match status" value="1"/>
</dbReference>
<organism evidence="14 15">
    <name type="scientific">Catenaria anguillulae PL171</name>
    <dbReference type="NCBI Taxonomy" id="765915"/>
    <lineage>
        <taxon>Eukaryota</taxon>
        <taxon>Fungi</taxon>
        <taxon>Fungi incertae sedis</taxon>
        <taxon>Blastocladiomycota</taxon>
        <taxon>Blastocladiomycetes</taxon>
        <taxon>Blastocladiales</taxon>
        <taxon>Catenariaceae</taxon>
        <taxon>Catenaria</taxon>
    </lineage>
</organism>
<dbReference type="PROSITE" id="PS50003">
    <property type="entry name" value="PH_DOMAIN"/>
    <property type="match status" value="1"/>
</dbReference>
<keyword evidence="6" id="KW-0966">Cell projection</keyword>
<reference evidence="14 15" key="1">
    <citation type="submission" date="2016-07" db="EMBL/GenBank/DDBJ databases">
        <title>Pervasive Adenine N6-methylation of Active Genes in Fungi.</title>
        <authorList>
            <consortium name="DOE Joint Genome Institute"/>
            <person name="Mondo S.J."/>
            <person name="Dannebaum R.O."/>
            <person name="Kuo R.C."/>
            <person name="Labutti K."/>
            <person name="Haridas S."/>
            <person name="Kuo A."/>
            <person name="Salamov A."/>
            <person name="Ahrendt S.R."/>
            <person name="Lipzen A."/>
            <person name="Sullivan W."/>
            <person name="Andreopoulos W.B."/>
            <person name="Clum A."/>
            <person name="Lindquist E."/>
            <person name="Daum C."/>
            <person name="Ramamoorthy G.K."/>
            <person name="Gryganskyi A."/>
            <person name="Culley D."/>
            <person name="Magnuson J.K."/>
            <person name="James T.Y."/>
            <person name="O'Malley M.A."/>
            <person name="Stajich J.E."/>
            <person name="Spatafora J.W."/>
            <person name="Visel A."/>
            <person name="Grigoriev I.V."/>
        </authorList>
    </citation>
    <scope>NUCLEOTIDE SEQUENCE [LARGE SCALE GENOMIC DNA]</scope>
    <source>
        <strain evidence="14 15">PL171</strain>
    </source>
</reference>
<dbReference type="PROSITE" id="PS50004">
    <property type="entry name" value="C2"/>
    <property type="match status" value="1"/>
</dbReference>
<dbReference type="GO" id="GO:0005737">
    <property type="term" value="C:cytoplasm"/>
    <property type="evidence" value="ECO:0007669"/>
    <property type="project" value="UniProtKB-SubCell"/>
</dbReference>
<dbReference type="GO" id="GO:0035556">
    <property type="term" value="P:intracellular signal transduction"/>
    <property type="evidence" value="ECO:0007669"/>
    <property type="project" value="InterPro"/>
</dbReference>
<dbReference type="InterPro" id="IPR000008">
    <property type="entry name" value="C2_dom"/>
</dbReference>
<dbReference type="InterPro" id="IPR001849">
    <property type="entry name" value="PH_domain"/>
</dbReference>
<dbReference type="Gene3D" id="2.30.30.40">
    <property type="entry name" value="SH3 Domains"/>
    <property type="match status" value="2"/>
</dbReference>
<dbReference type="PROSITE" id="PS00741">
    <property type="entry name" value="DH_1"/>
    <property type="match status" value="1"/>
</dbReference>
<feature type="domain" description="C2" evidence="12">
    <location>
        <begin position="704"/>
        <end position="819"/>
    </location>
</feature>
<dbReference type="PROSITE" id="PS50002">
    <property type="entry name" value="SH3"/>
    <property type="match status" value="2"/>
</dbReference>
<dbReference type="CDD" id="cd00174">
    <property type="entry name" value="SH3"/>
    <property type="match status" value="1"/>
</dbReference>
<dbReference type="PANTHER" id="PTHR46006:SF6">
    <property type="entry name" value="INTERSECTIN-2 ISOFORM X1"/>
    <property type="match status" value="1"/>
</dbReference>
<dbReference type="Proteomes" id="UP000193411">
    <property type="component" value="Unassembled WGS sequence"/>
</dbReference>
<feature type="domain" description="PH" evidence="11">
    <location>
        <begin position="589"/>
        <end position="694"/>
    </location>
</feature>
<dbReference type="OrthoDB" id="1716625at2759"/>
<keyword evidence="4" id="KW-0963">Cytoplasm</keyword>
<evidence type="ECO:0000256" key="2">
    <source>
        <dbReference type="ARBA" id="ARBA00004496"/>
    </source>
</evidence>
<evidence type="ECO:0000256" key="1">
    <source>
        <dbReference type="ARBA" id="ARBA00004316"/>
    </source>
</evidence>
<evidence type="ECO:0000259" key="12">
    <source>
        <dbReference type="PROSITE" id="PS50004"/>
    </source>
</evidence>
<evidence type="ECO:0000256" key="5">
    <source>
        <dbReference type="ARBA" id="ARBA00023018"/>
    </source>
</evidence>
<evidence type="ECO:0000259" key="11">
    <source>
        <dbReference type="PROSITE" id="PS50003"/>
    </source>
</evidence>
<dbReference type="SUPFAM" id="SSF50044">
    <property type="entry name" value="SH3-domain"/>
    <property type="match status" value="2"/>
</dbReference>
<dbReference type="GO" id="GO:0035025">
    <property type="term" value="P:positive regulation of Rho protein signal transduction"/>
    <property type="evidence" value="ECO:0007669"/>
    <property type="project" value="TreeGrafter"/>
</dbReference>
<evidence type="ECO:0000259" key="10">
    <source>
        <dbReference type="PROSITE" id="PS50002"/>
    </source>
</evidence>
<proteinExistence type="predicted"/>
<dbReference type="Pfam" id="PF00018">
    <property type="entry name" value="SH3_1"/>
    <property type="match status" value="2"/>
</dbReference>
<dbReference type="GO" id="GO:0042995">
    <property type="term" value="C:cell projection"/>
    <property type="evidence" value="ECO:0007669"/>
    <property type="project" value="UniProtKB-SubCell"/>
</dbReference>
<dbReference type="Gene3D" id="1.20.900.10">
    <property type="entry name" value="Dbl homology (DH) domain"/>
    <property type="match status" value="1"/>
</dbReference>
<keyword evidence="5" id="KW-0770">Synapse</keyword>
<dbReference type="EMBL" id="MCFL01000131">
    <property type="protein sequence ID" value="ORZ29742.1"/>
    <property type="molecule type" value="Genomic_DNA"/>
</dbReference>
<dbReference type="SUPFAM" id="SSF48065">
    <property type="entry name" value="DBL homology domain (DH-domain)"/>
    <property type="match status" value="1"/>
</dbReference>
<dbReference type="GO" id="GO:0005085">
    <property type="term" value="F:guanyl-nucleotide exchange factor activity"/>
    <property type="evidence" value="ECO:0007669"/>
    <property type="project" value="InterPro"/>
</dbReference>
<name>A0A1Y2H9M3_9FUNG</name>
<dbReference type="InterPro" id="IPR001452">
    <property type="entry name" value="SH3_domain"/>
</dbReference>
<dbReference type="PROSITE" id="PS50010">
    <property type="entry name" value="DH_2"/>
    <property type="match status" value="1"/>
</dbReference>
<evidence type="ECO:0000256" key="3">
    <source>
        <dbReference type="ARBA" id="ARBA00022443"/>
    </source>
</evidence>
<evidence type="ECO:0000256" key="8">
    <source>
        <dbReference type="PROSITE-ProRule" id="PRU00192"/>
    </source>
</evidence>
<dbReference type="InterPro" id="IPR035899">
    <property type="entry name" value="DBL_dom_sf"/>
</dbReference>
<dbReference type="InterPro" id="IPR000219">
    <property type="entry name" value="DH_dom"/>
</dbReference>
<dbReference type="STRING" id="765915.A0A1Y2H9M3"/>
<dbReference type="SUPFAM" id="SSF49562">
    <property type="entry name" value="C2 domain (Calcium/lipid-binding domain, CaLB)"/>
    <property type="match status" value="1"/>
</dbReference>
<evidence type="ECO:0000313" key="15">
    <source>
        <dbReference type="Proteomes" id="UP000193411"/>
    </source>
</evidence>
<gene>
    <name evidence="14" type="ORF">BCR44DRAFT_1447970</name>
</gene>
<evidence type="ECO:0000256" key="6">
    <source>
        <dbReference type="ARBA" id="ARBA00023273"/>
    </source>
</evidence>
<protein>
    <recommendedName>
        <fullName evidence="16">Dbl homology domain-containing protein</fullName>
    </recommendedName>
</protein>
<dbReference type="CDD" id="cd00160">
    <property type="entry name" value="RhoGEF"/>
    <property type="match status" value="1"/>
</dbReference>
<dbReference type="InterPro" id="IPR011993">
    <property type="entry name" value="PH-like_dom_sf"/>
</dbReference>
<accession>A0A1Y2H9M3</accession>
<evidence type="ECO:0000313" key="14">
    <source>
        <dbReference type="EMBL" id="ORZ29742.1"/>
    </source>
</evidence>
<keyword evidence="3 8" id="KW-0728">SH3 domain</keyword>
<dbReference type="Gene3D" id="2.60.40.150">
    <property type="entry name" value="C2 domain"/>
    <property type="match status" value="1"/>
</dbReference>
<feature type="domain" description="SH3" evidence="10">
    <location>
        <begin position="78"/>
        <end position="137"/>
    </location>
</feature>
<dbReference type="SMART" id="SM00326">
    <property type="entry name" value="SH3"/>
    <property type="match status" value="2"/>
</dbReference>
<sequence>MGAEVAAAPPAAPVAEFNPFATIGRPTADSPPSPMPAPVAAVQQLNNPFDPFASPVTTSAAASDVFTTPVPAAPAKSAVLYEAWAMYDFEPTTPDDLALKEGQSLDIVEEDGDWVRAVTKDGKEGWVPLTYISRERPQSSPLAAPVVATSTAAAAAYMLYAYTATQDDELTVDEDAQVEIVDDKSDPDWWLVRCGDRQGLVPATYVERGSRPSPILHQQPFSPFVNTSPPATNAAQQPLHDPFLDPFSSSSSPDTHIVPPLAVTSATSASSTPSFLFPSSTPSSRPSSPDRFVAIPSATAPSDASASGAKPQSMADWLAVPSLRHKASAQSISSQATTWSSTMYPKLVESLAPGERARQEAIFELIKTEQAYVRDLQVVMDVFIQPLAHGAAGMEVFGEDKLRKQVVEHIFGPWEEVLVTNVAFLSDLELRQEMDDGLVGKPGEVVLEHIPAMKCYLPFCASQKAAIETLTKLIKDNAMFSQFLSQRQADPRCRSLDLGSYLLKPMQRLTRYPLLIKQILHHTPDTHSDHPTLLASLHAAEKVLYEVNEAARDQEDKVKFSEIATKVDLRLGSNVLDLRSSTKHLGKRHFIHEGPLAKAKSGRALYGYLFNDILLLCEERRSDRGLAYSVYRAPIPLTNVKVERDASRADMFALRIDGVDALQEVAGAGGLLAFKCEDQSSRNNWANKIDAASNAARAAAAARGAGAAEIMARPTLGTLQVTVVEGTHCRPVDPSVTRVNLLCEVSLPNETQRTRMVRNTTHPVWNQTLTLSVQSLDDVLRIVVFNSHDKYSEETYMGTAELPLHILEYYGDKETTQDLPLQNVPSGSVVRIKIQYRSLSRVRR</sequence>
<feature type="domain" description="DH" evidence="13">
    <location>
        <begin position="357"/>
        <end position="550"/>
    </location>
</feature>
<evidence type="ECO:0000256" key="7">
    <source>
        <dbReference type="ARBA" id="ARBA00034103"/>
    </source>
</evidence>
<dbReference type="InterPro" id="IPR035892">
    <property type="entry name" value="C2_domain_sf"/>
</dbReference>
<dbReference type="Pfam" id="PF00621">
    <property type="entry name" value="RhoGEF"/>
    <property type="match status" value="1"/>
</dbReference>
<evidence type="ECO:0000256" key="4">
    <source>
        <dbReference type="ARBA" id="ARBA00022490"/>
    </source>
</evidence>
<dbReference type="AlphaFoldDB" id="A0A1Y2H9M3"/>
<feature type="compositionally biased region" description="Low complexity" evidence="9">
    <location>
        <begin position="244"/>
        <end position="309"/>
    </location>
</feature>
<dbReference type="InterPro" id="IPR051480">
    <property type="entry name" value="Endocytic_GEF_Adapter"/>
</dbReference>
<dbReference type="Gene3D" id="2.30.29.30">
    <property type="entry name" value="Pleckstrin-homology domain (PH domain)/Phosphotyrosine-binding domain (PTB)"/>
    <property type="match status" value="1"/>
</dbReference>
<comment type="subcellular location">
    <subcellularLocation>
        <location evidence="1">Cell projection</location>
    </subcellularLocation>
    <subcellularLocation>
        <location evidence="2">Cytoplasm</location>
    </subcellularLocation>
    <subcellularLocation>
        <location evidence="7">Synapse</location>
    </subcellularLocation>
</comment>
<evidence type="ECO:0008006" key="16">
    <source>
        <dbReference type="Google" id="ProtNLM"/>
    </source>
</evidence>
<evidence type="ECO:0000259" key="13">
    <source>
        <dbReference type="PROSITE" id="PS50010"/>
    </source>
</evidence>
<keyword evidence="15" id="KW-1185">Reference proteome</keyword>
<dbReference type="Pfam" id="PF00168">
    <property type="entry name" value="C2"/>
    <property type="match status" value="1"/>
</dbReference>
<feature type="compositionally biased region" description="Polar residues" evidence="9">
    <location>
        <begin position="219"/>
        <end position="236"/>
    </location>
</feature>
<evidence type="ECO:0000256" key="9">
    <source>
        <dbReference type="SAM" id="MobiDB-lite"/>
    </source>
</evidence>
<dbReference type="Pfam" id="PF16652">
    <property type="entry name" value="PH_13"/>
    <property type="match status" value="1"/>
</dbReference>
<feature type="domain" description="SH3" evidence="10">
    <location>
        <begin position="151"/>
        <end position="211"/>
    </location>
</feature>
<dbReference type="InterPro" id="IPR001331">
    <property type="entry name" value="GDS_CDC24_CS"/>
</dbReference>
<comment type="caution">
    <text evidence="14">The sequence shown here is derived from an EMBL/GenBank/DDBJ whole genome shotgun (WGS) entry which is preliminary data.</text>
</comment>
<dbReference type="SMART" id="SM00325">
    <property type="entry name" value="RhoGEF"/>
    <property type="match status" value="1"/>
</dbReference>
<dbReference type="PANTHER" id="PTHR46006">
    <property type="entry name" value="RHO GUANINE NUCLEOTIDE EXCHANGE FACTOR AT 64C, ISOFORM A"/>
    <property type="match status" value="1"/>
</dbReference>
<dbReference type="SMART" id="SM00239">
    <property type="entry name" value="C2"/>
    <property type="match status" value="1"/>
</dbReference>
<feature type="region of interest" description="Disordered" evidence="9">
    <location>
        <begin position="211"/>
        <end position="311"/>
    </location>
</feature>
<dbReference type="InterPro" id="IPR036028">
    <property type="entry name" value="SH3-like_dom_sf"/>
</dbReference>
<dbReference type="SMART" id="SM00233">
    <property type="entry name" value="PH"/>
    <property type="match status" value="1"/>
</dbReference>